<sequence>MIISRSIDILDACYTRMMSLTGSNTTPVQFQIHVHNGNRATTANATWIGNATNNDLRFGVNNSTSMILTTTGRLGLGTTSPSAPLHVPGSNSLVFGAGGTTVYRLRTESGATESALGQITYSVAGIFGGYIACTAMAMTSDRRLKRNIQSCLLERIKRLTIPFTFRISKRKDKKYDAVFDDGRVVPFGDIKRNGEPYQQYRDITPMRAFSKYDHGNIERKQRFYKRHGPIDNSKPYTASWFLKTFLWS</sequence>
<proteinExistence type="predicted"/>
<dbReference type="EMBL" id="BSXW01000378">
    <property type="protein sequence ID" value="GMF20496.1"/>
    <property type="molecule type" value="Genomic_DNA"/>
</dbReference>
<keyword evidence="2" id="KW-1185">Reference proteome</keyword>
<evidence type="ECO:0000313" key="1">
    <source>
        <dbReference type="EMBL" id="GMF20496.1"/>
    </source>
</evidence>
<organism evidence="1 2">
    <name type="scientific">Phytophthora lilii</name>
    <dbReference type="NCBI Taxonomy" id="2077276"/>
    <lineage>
        <taxon>Eukaryota</taxon>
        <taxon>Sar</taxon>
        <taxon>Stramenopiles</taxon>
        <taxon>Oomycota</taxon>
        <taxon>Peronosporomycetes</taxon>
        <taxon>Peronosporales</taxon>
        <taxon>Peronosporaceae</taxon>
        <taxon>Phytophthora</taxon>
    </lineage>
</organism>
<comment type="caution">
    <text evidence="1">The sequence shown here is derived from an EMBL/GenBank/DDBJ whole genome shotgun (WGS) entry which is preliminary data.</text>
</comment>
<gene>
    <name evidence="1" type="ORF">Plil01_000795700</name>
</gene>
<evidence type="ECO:0000313" key="2">
    <source>
        <dbReference type="Proteomes" id="UP001165083"/>
    </source>
</evidence>
<dbReference type="OrthoDB" id="114608at2759"/>
<accession>A0A9W6TVK9</accession>
<protein>
    <submittedName>
        <fullName evidence="1">Unnamed protein product</fullName>
    </submittedName>
</protein>
<reference evidence="1" key="1">
    <citation type="submission" date="2023-04" db="EMBL/GenBank/DDBJ databases">
        <title>Phytophthora lilii NBRC 32176.</title>
        <authorList>
            <person name="Ichikawa N."/>
            <person name="Sato H."/>
            <person name="Tonouchi N."/>
        </authorList>
    </citation>
    <scope>NUCLEOTIDE SEQUENCE</scope>
    <source>
        <strain evidence="1">NBRC 32176</strain>
    </source>
</reference>
<dbReference type="AlphaFoldDB" id="A0A9W6TVK9"/>
<dbReference type="Proteomes" id="UP001165083">
    <property type="component" value="Unassembled WGS sequence"/>
</dbReference>
<name>A0A9W6TVK9_9STRA</name>